<reference evidence="4 6" key="1">
    <citation type="journal article" date="2012" name="Nature">
        <title>Algal genomes reveal evolutionary mosaicism and the fate of nucleomorphs.</title>
        <authorList>
            <consortium name="DOE Joint Genome Institute"/>
            <person name="Curtis B.A."/>
            <person name="Tanifuji G."/>
            <person name="Burki F."/>
            <person name="Gruber A."/>
            <person name="Irimia M."/>
            <person name="Maruyama S."/>
            <person name="Arias M.C."/>
            <person name="Ball S.G."/>
            <person name="Gile G.H."/>
            <person name="Hirakawa Y."/>
            <person name="Hopkins J.F."/>
            <person name="Kuo A."/>
            <person name="Rensing S.A."/>
            <person name="Schmutz J."/>
            <person name="Symeonidi A."/>
            <person name="Elias M."/>
            <person name="Eveleigh R.J."/>
            <person name="Herman E.K."/>
            <person name="Klute M.J."/>
            <person name="Nakayama T."/>
            <person name="Obornik M."/>
            <person name="Reyes-Prieto A."/>
            <person name="Armbrust E.V."/>
            <person name="Aves S.J."/>
            <person name="Beiko R.G."/>
            <person name="Coutinho P."/>
            <person name="Dacks J.B."/>
            <person name="Durnford D.G."/>
            <person name="Fast N.M."/>
            <person name="Green B.R."/>
            <person name="Grisdale C.J."/>
            <person name="Hempel F."/>
            <person name="Henrissat B."/>
            <person name="Hoppner M.P."/>
            <person name="Ishida K."/>
            <person name="Kim E."/>
            <person name="Koreny L."/>
            <person name="Kroth P.G."/>
            <person name="Liu Y."/>
            <person name="Malik S.B."/>
            <person name="Maier U.G."/>
            <person name="McRose D."/>
            <person name="Mock T."/>
            <person name="Neilson J.A."/>
            <person name="Onodera N.T."/>
            <person name="Poole A.M."/>
            <person name="Pritham E.J."/>
            <person name="Richards T.A."/>
            <person name="Rocap G."/>
            <person name="Roy S.W."/>
            <person name="Sarai C."/>
            <person name="Schaack S."/>
            <person name="Shirato S."/>
            <person name="Slamovits C.H."/>
            <person name="Spencer D.F."/>
            <person name="Suzuki S."/>
            <person name="Worden A.Z."/>
            <person name="Zauner S."/>
            <person name="Barry K."/>
            <person name="Bell C."/>
            <person name="Bharti A.K."/>
            <person name="Crow J.A."/>
            <person name="Grimwood J."/>
            <person name="Kramer R."/>
            <person name="Lindquist E."/>
            <person name="Lucas S."/>
            <person name="Salamov A."/>
            <person name="McFadden G.I."/>
            <person name="Lane C.E."/>
            <person name="Keeling P.J."/>
            <person name="Gray M.W."/>
            <person name="Grigoriev I.V."/>
            <person name="Archibald J.M."/>
        </authorList>
    </citation>
    <scope>NUCLEOTIDE SEQUENCE</scope>
    <source>
        <strain evidence="4 6">CCMP2712</strain>
    </source>
</reference>
<reference evidence="5" key="3">
    <citation type="submission" date="2015-06" db="UniProtKB">
        <authorList>
            <consortium name="EnsemblProtists"/>
        </authorList>
    </citation>
    <scope>IDENTIFICATION</scope>
</reference>
<dbReference type="RefSeq" id="XP_005832915.1">
    <property type="nucleotide sequence ID" value="XM_005832858.1"/>
</dbReference>
<evidence type="ECO:0000256" key="2">
    <source>
        <dbReference type="ARBA" id="ARBA00022640"/>
    </source>
</evidence>
<evidence type="ECO:0000259" key="3">
    <source>
        <dbReference type="Pfam" id="PF04755"/>
    </source>
</evidence>
<feature type="domain" description="Plastid lipid-associated protein/fibrillin conserved" evidence="3">
    <location>
        <begin position="99"/>
        <end position="196"/>
    </location>
</feature>
<name>L1JCV5_GUITC</name>
<dbReference type="EMBL" id="JH992997">
    <property type="protein sequence ID" value="EKX45935.1"/>
    <property type="molecule type" value="Genomic_DNA"/>
</dbReference>
<dbReference type="EnsemblProtists" id="EKX45935">
    <property type="protein sequence ID" value="EKX45935"/>
    <property type="gene ID" value="GUITHDRAFT_108386"/>
</dbReference>
<dbReference type="KEGG" id="gtt:GUITHDRAFT_108386"/>
<dbReference type="Proteomes" id="UP000011087">
    <property type="component" value="Unassembled WGS sequence"/>
</dbReference>
<dbReference type="GO" id="GO:0009536">
    <property type="term" value="C:plastid"/>
    <property type="evidence" value="ECO:0007669"/>
    <property type="project" value="UniProtKB-SubCell"/>
</dbReference>
<keyword evidence="2" id="KW-0934">Plastid</keyword>
<gene>
    <name evidence="4" type="ORF">GUITHDRAFT_108386</name>
</gene>
<dbReference type="Pfam" id="PF04755">
    <property type="entry name" value="PAP_fibrillin"/>
    <property type="match status" value="1"/>
</dbReference>
<evidence type="ECO:0000313" key="4">
    <source>
        <dbReference type="EMBL" id="EKX45935.1"/>
    </source>
</evidence>
<dbReference type="AlphaFoldDB" id="L1JCV5"/>
<protein>
    <recommendedName>
        <fullName evidence="3">Plastid lipid-associated protein/fibrillin conserved domain-containing protein</fullName>
    </recommendedName>
</protein>
<dbReference type="PaxDb" id="55529-EKX45935"/>
<keyword evidence="6" id="KW-1185">Reference proteome</keyword>
<proteinExistence type="predicted"/>
<comment type="subcellular location">
    <subcellularLocation>
        <location evidence="1">Plastid</location>
    </subcellularLocation>
</comment>
<accession>L1JCV5</accession>
<evidence type="ECO:0000256" key="1">
    <source>
        <dbReference type="ARBA" id="ARBA00004474"/>
    </source>
</evidence>
<dbReference type="GeneID" id="17302475"/>
<dbReference type="OrthoDB" id="423069at2759"/>
<dbReference type="HOGENOM" id="CLU_1351136_0_0_1"/>
<evidence type="ECO:0000313" key="6">
    <source>
        <dbReference type="Proteomes" id="UP000011087"/>
    </source>
</evidence>
<dbReference type="InterPro" id="IPR006843">
    <property type="entry name" value="PAP/fibrillin_dom"/>
</dbReference>
<sequence length="203" mass="22911">MFLPCCIIHVSAYTKPASVGDIQAMAKKYVFFLLHLYVATVESFASSSYSNVLKGRSSRKAACYAVNPFDLQKSFSALLGNFASVPEKQLPVKVSRKEELKAELRAICQRARKGLSELTTEDSQRMQEIMAKLESKFSIEKPAESLFMQGRWNMLWTTEKEILFLVEKGLFGLQCTGVWQDINLQEASLTNIIDFEMGKGMLK</sequence>
<organism evidence="4">
    <name type="scientific">Guillardia theta (strain CCMP2712)</name>
    <name type="common">Cryptophyte</name>
    <dbReference type="NCBI Taxonomy" id="905079"/>
    <lineage>
        <taxon>Eukaryota</taxon>
        <taxon>Cryptophyceae</taxon>
        <taxon>Pyrenomonadales</taxon>
        <taxon>Geminigeraceae</taxon>
        <taxon>Guillardia</taxon>
    </lineage>
</organism>
<reference evidence="6" key="2">
    <citation type="submission" date="2012-11" db="EMBL/GenBank/DDBJ databases">
        <authorList>
            <person name="Kuo A."/>
            <person name="Curtis B.A."/>
            <person name="Tanifuji G."/>
            <person name="Burki F."/>
            <person name="Gruber A."/>
            <person name="Irimia M."/>
            <person name="Maruyama S."/>
            <person name="Arias M.C."/>
            <person name="Ball S.G."/>
            <person name="Gile G.H."/>
            <person name="Hirakawa Y."/>
            <person name="Hopkins J.F."/>
            <person name="Rensing S.A."/>
            <person name="Schmutz J."/>
            <person name="Symeonidi A."/>
            <person name="Elias M."/>
            <person name="Eveleigh R.J."/>
            <person name="Herman E.K."/>
            <person name="Klute M.J."/>
            <person name="Nakayama T."/>
            <person name="Obornik M."/>
            <person name="Reyes-Prieto A."/>
            <person name="Armbrust E.V."/>
            <person name="Aves S.J."/>
            <person name="Beiko R.G."/>
            <person name="Coutinho P."/>
            <person name="Dacks J.B."/>
            <person name="Durnford D.G."/>
            <person name="Fast N.M."/>
            <person name="Green B.R."/>
            <person name="Grisdale C."/>
            <person name="Hempe F."/>
            <person name="Henrissat B."/>
            <person name="Hoppner M.P."/>
            <person name="Ishida K.-I."/>
            <person name="Kim E."/>
            <person name="Koreny L."/>
            <person name="Kroth P.G."/>
            <person name="Liu Y."/>
            <person name="Malik S.-B."/>
            <person name="Maier U.G."/>
            <person name="McRose D."/>
            <person name="Mock T."/>
            <person name="Neilson J.A."/>
            <person name="Onodera N.T."/>
            <person name="Poole A.M."/>
            <person name="Pritham E.J."/>
            <person name="Richards T.A."/>
            <person name="Rocap G."/>
            <person name="Roy S.W."/>
            <person name="Sarai C."/>
            <person name="Schaack S."/>
            <person name="Shirato S."/>
            <person name="Slamovits C.H."/>
            <person name="Spencer D.F."/>
            <person name="Suzuki S."/>
            <person name="Worden A.Z."/>
            <person name="Zauner S."/>
            <person name="Barry K."/>
            <person name="Bell C."/>
            <person name="Bharti A.K."/>
            <person name="Crow J.A."/>
            <person name="Grimwood J."/>
            <person name="Kramer R."/>
            <person name="Lindquist E."/>
            <person name="Lucas S."/>
            <person name="Salamov A."/>
            <person name="McFadden G.I."/>
            <person name="Lane C.E."/>
            <person name="Keeling P.J."/>
            <person name="Gray M.W."/>
            <person name="Grigoriev I.V."/>
            <person name="Archibald J.M."/>
        </authorList>
    </citation>
    <scope>NUCLEOTIDE SEQUENCE</scope>
    <source>
        <strain evidence="6">CCMP2712</strain>
    </source>
</reference>
<evidence type="ECO:0000313" key="5">
    <source>
        <dbReference type="EnsemblProtists" id="EKX45935"/>
    </source>
</evidence>